<protein>
    <submittedName>
        <fullName evidence="1">Uncharacterized protein</fullName>
    </submittedName>
</protein>
<dbReference type="EMBL" id="VSSQ01006650">
    <property type="protein sequence ID" value="MPM33407.1"/>
    <property type="molecule type" value="Genomic_DNA"/>
</dbReference>
<accession>A0A644YYG2</accession>
<proteinExistence type="predicted"/>
<evidence type="ECO:0000313" key="1">
    <source>
        <dbReference type="EMBL" id="MPM33407.1"/>
    </source>
</evidence>
<dbReference type="AlphaFoldDB" id="A0A644YYG2"/>
<sequence length="80" mass="8362">MLLVHAGKRGDNGLAALGKNECIVGVDFLFSGLAVACRHLLRLAVDLGCFGMGMDLDLVLVVKGLFTGENQGGTIFDVPT</sequence>
<name>A0A644YYG2_9ZZZZ</name>
<reference evidence="1" key="1">
    <citation type="submission" date="2019-08" db="EMBL/GenBank/DDBJ databases">
        <authorList>
            <person name="Kucharzyk K."/>
            <person name="Murdoch R.W."/>
            <person name="Higgins S."/>
            <person name="Loffler F."/>
        </authorList>
    </citation>
    <scope>NUCLEOTIDE SEQUENCE</scope>
</reference>
<comment type="caution">
    <text evidence="1">The sequence shown here is derived from an EMBL/GenBank/DDBJ whole genome shotgun (WGS) entry which is preliminary data.</text>
</comment>
<organism evidence="1">
    <name type="scientific">bioreactor metagenome</name>
    <dbReference type="NCBI Taxonomy" id="1076179"/>
    <lineage>
        <taxon>unclassified sequences</taxon>
        <taxon>metagenomes</taxon>
        <taxon>ecological metagenomes</taxon>
    </lineage>
</organism>
<gene>
    <name evidence="1" type="ORF">SDC9_79982</name>
</gene>